<keyword evidence="2" id="KW-0949">S-adenosyl-L-methionine</keyword>
<dbReference type="Pfam" id="PF04055">
    <property type="entry name" value="Radical_SAM"/>
    <property type="match status" value="1"/>
</dbReference>
<dbReference type="NCBIfam" id="TIGR00539">
    <property type="entry name" value="hemN_rel"/>
    <property type="match status" value="1"/>
</dbReference>
<dbReference type="InterPro" id="IPR006638">
    <property type="entry name" value="Elp3/MiaA/NifB-like_rSAM"/>
</dbReference>
<dbReference type="GO" id="GO:0006779">
    <property type="term" value="P:porphyrin-containing compound biosynthetic process"/>
    <property type="evidence" value="ECO:0007669"/>
    <property type="project" value="InterPro"/>
</dbReference>
<dbReference type="GO" id="GO:0004109">
    <property type="term" value="F:coproporphyrinogen oxidase activity"/>
    <property type="evidence" value="ECO:0007669"/>
    <property type="project" value="InterPro"/>
</dbReference>
<sequence length="350" mass="40034">MLLYIHIPFCDSKCYYCAFNSYVDKFHLKEHYMEALCTQLQFELKRFNITSKEIESIFIGGGTPSTVAPALYKKIFDALKPYLKDNIEITSEANPNSATAEWLEGMFKLGVNRISFGVQSFDKDKLKLLNRSHGAVQAVEAVLNAKKIGFKNISIDLIYATLNDTKKLLENDLSTAFSLPINHLSAYALTIEEGTLFESKPYMSKEKLGLTSWFFKKITDFGFNQYEISNFGSYQSTHNLGYWEYKDYIGLGSGAVGKLGLKRYYPTTCIEDYIKNPLDIRSELLTLEDKKIEQIFLGLRSCVGVCKDLLNKEELKKAKLLVDEKKLLFKNDTFYNIDYLLADEITLFIS</sequence>
<dbReference type="InterPro" id="IPR058240">
    <property type="entry name" value="rSAM_sf"/>
</dbReference>
<dbReference type="GO" id="GO:0051539">
    <property type="term" value="F:4 iron, 4 sulfur cluster binding"/>
    <property type="evidence" value="ECO:0007669"/>
    <property type="project" value="UniProtKB-UniRule"/>
</dbReference>
<dbReference type="Proteomes" id="UP000326061">
    <property type="component" value="Chromosome"/>
</dbReference>
<keyword evidence="2" id="KW-0349">Heme</keyword>
<dbReference type="PANTHER" id="PTHR13932">
    <property type="entry name" value="COPROPORPHYRINIGEN III OXIDASE"/>
    <property type="match status" value="1"/>
</dbReference>
<dbReference type="GO" id="GO:0046872">
    <property type="term" value="F:metal ion binding"/>
    <property type="evidence" value="ECO:0007669"/>
    <property type="project" value="UniProtKB-UniRule"/>
</dbReference>
<keyword evidence="2" id="KW-0411">Iron-sulfur</keyword>
<dbReference type="SUPFAM" id="SSF102114">
    <property type="entry name" value="Radical SAM enzymes"/>
    <property type="match status" value="1"/>
</dbReference>
<keyword evidence="2" id="KW-0004">4Fe-4S</keyword>
<dbReference type="EMBL" id="CP041166">
    <property type="protein sequence ID" value="QFR43793.1"/>
    <property type="molecule type" value="Genomic_DNA"/>
</dbReference>
<dbReference type="PANTHER" id="PTHR13932:SF5">
    <property type="entry name" value="RADICAL S-ADENOSYL METHIONINE DOMAIN-CONTAINING PROTEIN 1, MITOCHONDRIAL"/>
    <property type="match status" value="1"/>
</dbReference>
<dbReference type="SFLD" id="SFLDF00562">
    <property type="entry name" value="HemN-like__clustered_with_heat"/>
    <property type="match status" value="1"/>
</dbReference>
<dbReference type="PROSITE" id="PS51918">
    <property type="entry name" value="RADICAL_SAM"/>
    <property type="match status" value="1"/>
</dbReference>
<protein>
    <recommendedName>
        <fullName evidence="2">Heme chaperone HemW</fullName>
    </recommendedName>
</protein>
<keyword evidence="2" id="KW-0479">Metal-binding</keyword>
<reference evidence="5" key="1">
    <citation type="submission" date="2019-06" db="EMBL/GenBank/DDBJ databases">
        <title>Sulfurimonas gotlandica sp. nov., a chemoautotrophic and psychrotolerant epsilonproteobacterium isolated from a pelagic redoxcline, and an emended description of the genus Sulfurimonas.</title>
        <authorList>
            <person name="Wang S."/>
            <person name="Jiang L."/>
            <person name="Shao Z."/>
        </authorList>
    </citation>
    <scope>NUCLEOTIDE SEQUENCE [LARGE SCALE GENOMIC DNA]</scope>
    <source>
        <strain evidence="5">1-1N</strain>
    </source>
</reference>
<dbReference type="Gene3D" id="3.80.30.20">
    <property type="entry name" value="tm_1862 like domain"/>
    <property type="match status" value="1"/>
</dbReference>
<evidence type="ECO:0000256" key="1">
    <source>
        <dbReference type="ARBA" id="ARBA00006100"/>
    </source>
</evidence>
<keyword evidence="5" id="KW-1185">Reference proteome</keyword>
<evidence type="ECO:0000313" key="5">
    <source>
        <dbReference type="Proteomes" id="UP000326061"/>
    </source>
</evidence>
<dbReference type="SFLD" id="SFLDG01065">
    <property type="entry name" value="anaerobic_coproporphyrinogen-I"/>
    <property type="match status" value="1"/>
</dbReference>
<feature type="domain" description="Radical SAM core" evidence="3">
    <location>
        <begin position="1"/>
        <end position="235"/>
    </location>
</feature>
<dbReference type="InterPro" id="IPR034505">
    <property type="entry name" value="Coproporphyrinogen-III_oxidase"/>
</dbReference>
<organism evidence="4 5">
    <name type="scientific">Sulfurimonas xiamenensis</name>
    <dbReference type="NCBI Taxonomy" id="2590021"/>
    <lineage>
        <taxon>Bacteria</taxon>
        <taxon>Pseudomonadati</taxon>
        <taxon>Campylobacterota</taxon>
        <taxon>Epsilonproteobacteria</taxon>
        <taxon>Campylobacterales</taxon>
        <taxon>Sulfurimonadaceae</taxon>
        <taxon>Sulfurimonas</taxon>
    </lineage>
</organism>
<dbReference type="CDD" id="cd01335">
    <property type="entry name" value="Radical_SAM"/>
    <property type="match status" value="1"/>
</dbReference>
<dbReference type="GO" id="GO:0005737">
    <property type="term" value="C:cytoplasm"/>
    <property type="evidence" value="ECO:0007669"/>
    <property type="project" value="UniProtKB-SubCell"/>
</dbReference>
<comment type="function">
    <text evidence="2">Probably acts as a heme chaperone, transferring heme to an unknown acceptor. Binds one molecule of heme per monomer, possibly covalently. Binds 1 [4Fe-4S] cluster. The cluster is coordinated with 3 cysteines and an exchangeable S-adenosyl-L-methionine.</text>
</comment>
<dbReference type="RefSeq" id="WP_152299854.1">
    <property type="nucleotide sequence ID" value="NZ_CP041166.1"/>
</dbReference>
<dbReference type="InterPro" id="IPR023404">
    <property type="entry name" value="rSAM_horseshoe"/>
</dbReference>
<keyword evidence="2" id="KW-0963">Cytoplasm</keyword>
<keyword evidence="2" id="KW-0408">Iron</keyword>
<dbReference type="InterPro" id="IPR004559">
    <property type="entry name" value="HemW-like"/>
</dbReference>
<evidence type="ECO:0000313" key="4">
    <source>
        <dbReference type="EMBL" id="QFR43793.1"/>
    </source>
</evidence>
<dbReference type="SFLD" id="SFLDS00029">
    <property type="entry name" value="Radical_SAM"/>
    <property type="match status" value="1"/>
</dbReference>
<name>A0AAJ4DN20_9BACT</name>
<keyword evidence="2" id="KW-0143">Chaperone</keyword>
<dbReference type="AlphaFoldDB" id="A0AAJ4DN20"/>
<proteinExistence type="inferred from homology"/>
<evidence type="ECO:0000259" key="3">
    <source>
        <dbReference type="PROSITE" id="PS51918"/>
    </source>
</evidence>
<accession>A0AAJ4DN20</accession>
<dbReference type="SMART" id="SM00729">
    <property type="entry name" value="Elp3"/>
    <property type="match status" value="1"/>
</dbReference>
<gene>
    <name evidence="4" type="ORF">FJR47_07660</name>
</gene>
<dbReference type="KEGG" id="suln:FJR47_07660"/>
<comment type="similarity">
    <text evidence="1">Belongs to the anaerobic coproporphyrinogen-III oxidase family. HemW subfamily.</text>
</comment>
<dbReference type="InterPro" id="IPR007197">
    <property type="entry name" value="rSAM"/>
</dbReference>
<evidence type="ECO:0000256" key="2">
    <source>
        <dbReference type="RuleBase" id="RU364116"/>
    </source>
</evidence>
<comment type="subcellular location">
    <subcellularLocation>
        <location evidence="2">Cytoplasm</location>
    </subcellularLocation>
</comment>